<dbReference type="Gene3D" id="1.10.150.20">
    <property type="entry name" value="5' to 3' exonuclease, C-terminal subdomain"/>
    <property type="match status" value="1"/>
</dbReference>
<proteinExistence type="inferred from homology"/>
<protein>
    <submittedName>
        <fullName evidence="7">Holliday junction ATP-dependent DNA helicase ruvA</fullName>
    </submittedName>
</protein>
<evidence type="ECO:0000313" key="7">
    <source>
        <dbReference type="EMBL" id="EKD30512.1"/>
    </source>
</evidence>
<evidence type="ECO:0000256" key="2">
    <source>
        <dbReference type="ARBA" id="ARBA00022763"/>
    </source>
</evidence>
<evidence type="ECO:0000259" key="6">
    <source>
        <dbReference type="SMART" id="SM00278"/>
    </source>
</evidence>
<evidence type="ECO:0000256" key="1">
    <source>
        <dbReference type="ARBA" id="ARBA00022490"/>
    </source>
</evidence>
<dbReference type="EMBL" id="AMFJ01034026">
    <property type="protein sequence ID" value="EKD30512.1"/>
    <property type="molecule type" value="Genomic_DNA"/>
</dbReference>
<dbReference type="InterPro" id="IPR010994">
    <property type="entry name" value="RuvA_2-like"/>
</dbReference>
<dbReference type="Pfam" id="PF14520">
    <property type="entry name" value="HHH_5"/>
    <property type="match status" value="1"/>
</dbReference>
<accession>K1XZB0</accession>
<keyword evidence="3" id="KW-0238">DNA-binding</keyword>
<dbReference type="GO" id="GO:0003677">
    <property type="term" value="F:DNA binding"/>
    <property type="evidence" value="ECO:0007669"/>
    <property type="project" value="UniProtKB-KW"/>
</dbReference>
<keyword evidence="7" id="KW-0347">Helicase</keyword>
<keyword evidence="5" id="KW-0234">DNA repair</keyword>
<dbReference type="AlphaFoldDB" id="K1XZB0"/>
<dbReference type="GO" id="GO:0006281">
    <property type="term" value="P:DNA repair"/>
    <property type="evidence" value="ECO:0007669"/>
    <property type="project" value="UniProtKB-KW"/>
</dbReference>
<dbReference type="InterPro" id="IPR000085">
    <property type="entry name" value="RuvA"/>
</dbReference>
<dbReference type="GO" id="GO:0003678">
    <property type="term" value="F:DNA helicase activity"/>
    <property type="evidence" value="ECO:0007669"/>
    <property type="project" value="InterPro"/>
</dbReference>
<keyword evidence="7" id="KW-0378">Hydrolase</keyword>
<gene>
    <name evidence="7" type="ORF">ACD_78C00026G0004</name>
</gene>
<comment type="caution">
    <text evidence="7">The sequence shown here is derived from an EMBL/GenBank/DDBJ whole genome shotgun (WGS) entry which is preliminary data.</text>
</comment>
<dbReference type="HAMAP" id="MF_00031">
    <property type="entry name" value="DNA_HJ_migration_RuvA"/>
    <property type="match status" value="1"/>
</dbReference>
<name>K1XZB0_9BACT</name>
<dbReference type="NCBIfam" id="TIGR00084">
    <property type="entry name" value="ruvA"/>
    <property type="match status" value="1"/>
</dbReference>
<evidence type="ECO:0000256" key="3">
    <source>
        <dbReference type="ARBA" id="ARBA00023125"/>
    </source>
</evidence>
<feature type="domain" description="Helix-hairpin-helix DNA-binding motif class 1" evidence="6">
    <location>
        <begin position="85"/>
        <end position="104"/>
    </location>
</feature>
<dbReference type="InterPro" id="IPR003583">
    <property type="entry name" value="Hlx-hairpin-Hlx_DNA-bd_motif"/>
</dbReference>
<evidence type="ECO:0000256" key="4">
    <source>
        <dbReference type="ARBA" id="ARBA00023172"/>
    </source>
</evidence>
<keyword evidence="7" id="KW-0067">ATP-binding</keyword>
<dbReference type="SMART" id="SM00278">
    <property type="entry name" value="HhH1"/>
    <property type="match status" value="2"/>
</dbReference>
<organism evidence="7">
    <name type="scientific">uncultured bacterium</name>
    <name type="common">gcode 4</name>
    <dbReference type="NCBI Taxonomy" id="1234023"/>
    <lineage>
        <taxon>Bacteria</taxon>
        <taxon>environmental samples</taxon>
    </lineage>
</organism>
<feature type="domain" description="Helix-hairpin-helix DNA-binding motif class 1" evidence="6">
    <location>
        <begin position="51"/>
        <end position="70"/>
    </location>
</feature>
<keyword evidence="4" id="KW-0233">DNA recombination</keyword>
<keyword evidence="1" id="KW-0963">Cytoplasm</keyword>
<keyword evidence="2" id="KW-0227">DNA damage</keyword>
<dbReference type="SUPFAM" id="SSF47781">
    <property type="entry name" value="RuvA domain 2-like"/>
    <property type="match status" value="1"/>
</dbReference>
<reference evidence="7" key="1">
    <citation type="journal article" date="2012" name="Science">
        <title>Fermentation, hydrogen, and sulfur metabolism in multiple uncultivated bacterial phyla.</title>
        <authorList>
            <person name="Wrighton K.C."/>
            <person name="Thomas B.C."/>
            <person name="Sharon I."/>
            <person name="Miller C.S."/>
            <person name="Castelle C.J."/>
            <person name="VerBerkmoes N.C."/>
            <person name="Wilkins M.J."/>
            <person name="Hettich R.L."/>
            <person name="Lipton M.S."/>
            <person name="Williams K.H."/>
            <person name="Long P.E."/>
            <person name="Banfield J.F."/>
        </authorList>
    </citation>
    <scope>NUCLEOTIDE SEQUENCE [LARGE SCALE GENOMIC DNA]</scope>
</reference>
<feature type="non-terminal residue" evidence="7">
    <location>
        <position position="1"/>
    </location>
</feature>
<sequence>TGLGMELLVPVRTLANVTVGWVASFFVYHHITDVSETLFGFETMEEKRLFKKLLKVSGVGGKTAIAMLSLGIGQLVRAIDEGDEKFLSSLPGIGKKMALKVIVELKNQVSIDDITESTPQIALTKSGNTEITDALIGMGYDRRSVEKIVDMIPDELVGLQDRMVYCIKALAIR</sequence>
<keyword evidence="7" id="KW-0547">Nucleotide-binding</keyword>
<dbReference type="GO" id="GO:0006310">
    <property type="term" value="P:DNA recombination"/>
    <property type="evidence" value="ECO:0007669"/>
    <property type="project" value="UniProtKB-KW"/>
</dbReference>
<evidence type="ECO:0000256" key="5">
    <source>
        <dbReference type="ARBA" id="ARBA00023204"/>
    </source>
</evidence>